<gene>
    <name evidence="2" type="ORF">COY90_02335</name>
</gene>
<accession>A0A2M7QD09</accession>
<feature type="transmembrane region" description="Helical" evidence="1">
    <location>
        <begin position="12"/>
        <end position="30"/>
    </location>
</feature>
<dbReference type="Proteomes" id="UP000230108">
    <property type="component" value="Unassembled WGS sequence"/>
</dbReference>
<protein>
    <submittedName>
        <fullName evidence="2">Uncharacterized protein</fullName>
    </submittedName>
</protein>
<evidence type="ECO:0000313" key="3">
    <source>
        <dbReference type="Proteomes" id="UP000230108"/>
    </source>
</evidence>
<sequence>MQAFSVFSSQKIIAFVLFISLVIAGVYFLGGKTNKEVTNKAEVATVSTPNLTKRQIAESILQWMNNTRTDNGGYAEAEECGSDGICDPLIQDNRIGALGLWAHYQNYIKHRRFETLPLISSDLKVYSDSKLVNTIQPAFWNCKLLYEMWKSSLFTAKDKNAMQGMCARAVYLLLDVPPKPNISTLHLPIIRSAIEGKISPSAFNGVLDKKYFSEYAAISSEHVYMYLWNKDLGSKGEEDLAQAQTYFTVALELYMKNPADYTEDLPILGITALDISTVVPAPEYLSFAKFIAERVEKKPCASAHECVLRMYLASDLYRSTNSNIYLQSRERLLHQMYSEMFDFQGLKGYSLGRGALNKKGTKNIYGMVTNALFSGLLSREE</sequence>
<keyword evidence="1" id="KW-1133">Transmembrane helix</keyword>
<organism evidence="2 3">
    <name type="scientific">Candidatus Roizmanbacteria bacterium CG_4_10_14_0_8_um_filter_39_9</name>
    <dbReference type="NCBI Taxonomy" id="1974829"/>
    <lineage>
        <taxon>Bacteria</taxon>
        <taxon>Candidatus Roizmaniibacteriota</taxon>
    </lineage>
</organism>
<dbReference type="AlphaFoldDB" id="A0A2M7QD09"/>
<proteinExistence type="predicted"/>
<dbReference type="EMBL" id="PFLF01000051">
    <property type="protein sequence ID" value="PIY69106.1"/>
    <property type="molecule type" value="Genomic_DNA"/>
</dbReference>
<reference evidence="3" key="1">
    <citation type="submission" date="2017-09" db="EMBL/GenBank/DDBJ databases">
        <title>Depth-based differentiation of microbial function through sediment-hosted aquifers and enrichment of novel symbionts in the deep terrestrial subsurface.</title>
        <authorList>
            <person name="Probst A.J."/>
            <person name="Ladd B."/>
            <person name="Jarett J.K."/>
            <person name="Geller-Mcgrath D.E."/>
            <person name="Sieber C.M.K."/>
            <person name="Emerson J.B."/>
            <person name="Anantharaman K."/>
            <person name="Thomas B.C."/>
            <person name="Malmstrom R."/>
            <person name="Stieglmeier M."/>
            <person name="Klingl A."/>
            <person name="Woyke T."/>
            <person name="Ryan C.M."/>
            <person name="Banfield J.F."/>
        </authorList>
    </citation>
    <scope>NUCLEOTIDE SEQUENCE [LARGE SCALE GENOMIC DNA]</scope>
</reference>
<keyword evidence="1" id="KW-0812">Transmembrane</keyword>
<comment type="caution">
    <text evidence="2">The sequence shown here is derived from an EMBL/GenBank/DDBJ whole genome shotgun (WGS) entry which is preliminary data.</text>
</comment>
<name>A0A2M7QD09_9BACT</name>
<evidence type="ECO:0000313" key="2">
    <source>
        <dbReference type="EMBL" id="PIY69106.1"/>
    </source>
</evidence>
<evidence type="ECO:0000256" key="1">
    <source>
        <dbReference type="SAM" id="Phobius"/>
    </source>
</evidence>
<keyword evidence="1" id="KW-0472">Membrane</keyword>